<organism evidence="1 2">
    <name type="scientific">Candidatus Nitrosocosmicus arcticus</name>
    <dbReference type="NCBI Taxonomy" id="2035267"/>
    <lineage>
        <taxon>Archaea</taxon>
        <taxon>Nitrososphaerota</taxon>
        <taxon>Nitrososphaeria</taxon>
        <taxon>Nitrososphaerales</taxon>
        <taxon>Nitrososphaeraceae</taxon>
        <taxon>Candidatus Nitrosocosmicus</taxon>
    </lineage>
</organism>
<proteinExistence type="predicted"/>
<keyword evidence="2" id="KW-1185">Reference proteome</keyword>
<dbReference type="AlphaFoldDB" id="A0A557SUT5"/>
<protein>
    <submittedName>
        <fullName evidence="1">Uncharacterized protein</fullName>
    </submittedName>
</protein>
<comment type="caution">
    <text evidence="1">The sequence shown here is derived from an EMBL/GenBank/DDBJ whole genome shotgun (WGS) entry which is preliminary data.</text>
</comment>
<sequence length="93" mass="10400">MGYGISVAPNASDVYAKVKGKTINGELGKVRLLVLEAKDYNQMPNFVKDKIGQEIEITVSKNDLKYFESEEVNVLVSFIGDEKQQSYTARIKP</sequence>
<dbReference type="RefSeq" id="WP_144731579.1">
    <property type="nucleotide sequence ID" value="NZ_ML675584.1"/>
</dbReference>
<gene>
    <name evidence="1" type="ORF">NARC_80097</name>
</gene>
<evidence type="ECO:0000313" key="1">
    <source>
        <dbReference type="EMBL" id="TVP40369.1"/>
    </source>
</evidence>
<dbReference type="EMBL" id="VOAH01000008">
    <property type="protein sequence ID" value="TVP40369.1"/>
    <property type="molecule type" value="Genomic_DNA"/>
</dbReference>
<accession>A0A557SUT5</accession>
<dbReference type="Proteomes" id="UP000315289">
    <property type="component" value="Unassembled WGS sequence"/>
</dbReference>
<evidence type="ECO:0000313" key="2">
    <source>
        <dbReference type="Proteomes" id="UP000315289"/>
    </source>
</evidence>
<name>A0A557SUT5_9ARCH</name>
<reference evidence="1 2" key="1">
    <citation type="journal article" date="2019" name="Front. Microbiol.">
        <title>Ammonia Oxidation by the Arctic Terrestrial Thaumarchaeote Candidatus Nitrosocosmicus arcticus Is Stimulated by Increasing Temperatures.</title>
        <authorList>
            <person name="Alves R.J.E."/>
            <person name="Kerou M."/>
            <person name="Zappe A."/>
            <person name="Bittner R."/>
            <person name="Abby S.S."/>
            <person name="Schmidt H.A."/>
            <person name="Pfeifer K."/>
            <person name="Schleper C."/>
        </authorList>
    </citation>
    <scope>NUCLEOTIDE SEQUENCE [LARGE SCALE GENOMIC DNA]</scope>
    <source>
        <strain evidence="1 2">Kfb</strain>
    </source>
</reference>